<dbReference type="GO" id="GO:0019556">
    <property type="term" value="P:L-histidine catabolic process to glutamate and formamide"/>
    <property type="evidence" value="ECO:0007669"/>
    <property type="project" value="UniProtKB-UniPathway"/>
</dbReference>
<keyword evidence="8 13" id="KW-0378">Hydrolase</keyword>
<evidence type="ECO:0000256" key="8">
    <source>
        <dbReference type="ARBA" id="ARBA00022801"/>
    </source>
</evidence>
<dbReference type="InterPro" id="IPR006680">
    <property type="entry name" value="Amidohydro-rel"/>
</dbReference>
<feature type="non-terminal residue" evidence="13">
    <location>
        <position position="1"/>
    </location>
</feature>
<sequence length="169" mass="18121">SRRTLLFPRTQMGASLKAEAISHLERVSPEGVRAMAEAGTTAVILPTTAFLLRLESPPVRDLIQAGVAVALGSDFNPNAYCTSMPMVMYLACIICHMSLEEALAASTINGAAALGRSRTHGSIEVGKMADLVVVEAPSWEHLIYQFGCHDRTIKCVIKAGNVVHTRESS</sequence>
<evidence type="ECO:0000256" key="10">
    <source>
        <dbReference type="ARBA" id="ARBA00022833"/>
    </source>
</evidence>
<dbReference type="STRING" id="6945.B7QD45"/>
<keyword evidence="9" id="KW-0369">Histidine metabolism</keyword>
<dbReference type="GO" id="GO:0046872">
    <property type="term" value="F:metal ion binding"/>
    <property type="evidence" value="ECO:0007669"/>
    <property type="project" value="UniProtKB-KW"/>
</dbReference>
<comment type="cofactor">
    <cofactor evidence="2">
        <name>Fe(3+)</name>
        <dbReference type="ChEBI" id="CHEBI:29034"/>
    </cofactor>
</comment>
<dbReference type="EMBL" id="DS911161">
    <property type="protein sequence ID" value="EEC16767.1"/>
    <property type="molecule type" value="Genomic_DNA"/>
</dbReference>
<evidence type="ECO:0000256" key="2">
    <source>
        <dbReference type="ARBA" id="ARBA00001965"/>
    </source>
</evidence>
<keyword evidence="15" id="KW-1185">Reference proteome</keyword>
<dbReference type="GO" id="GO:0050480">
    <property type="term" value="F:imidazolonepropionase activity"/>
    <property type="evidence" value="ECO:0007669"/>
    <property type="project" value="UniProtKB-EC"/>
</dbReference>
<keyword evidence="10" id="KW-0862">Zinc</keyword>
<proteinExistence type="inferred from homology"/>
<dbReference type="InterPro" id="IPR005920">
    <property type="entry name" value="HutI"/>
</dbReference>
<dbReference type="EnsemblMetazoa" id="ISCW012713-RA">
    <property type="protein sequence ID" value="ISCW012713-PA"/>
    <property type="gene ID" value="ISCW012713"/>
</dbReference>
<comment type="similarity">
    <text evidence="4">Belongs to the metallo-dependent hydrolases superfamily. HutI family.</text>
</comment>
<dbReference type="EMBL" id="ABJB010169644">
    <property type="status" value="NOT_ANNOTATED_CDS"/>
    <property type="molecule type" value="Genomic_DNA"/>
</dbReference>
<dbReference type="InterPro" id="IPR032466">
    <property type="entry name" value="Metal_Hydrolase"/>
</dbReference>
<reference evidence="14" key="2">
    <citation type="submission" date="2020-05" db="UniProtKB">
        <authorList>
            <consortium name="EnsemblMetazoa"/>
        </authorList>
    </citation>
    <scope>IDENTIFICATION</scope>
    <source>
        <strain evidence="14">wikel</strain>
    </source>
</reference>
<gene>
    <name evidence="13" type="ORF">IscW_ISCW012713</name>
</gene>
<dbReference type="EMBL" id="ABJB010602792">
    <property type="status" value="NOT_ANNOTATED_CDS"/>
    <property type="molecule type" value="Genomic_DNA"/>
</dbReference>
<comment type="catalytic activity">
    <reaction evidence="1">
        <text>4-imidazolone-5-propanoate + H2O = N-formimidoyl-L-glutamate</text>
        <dbReference type="Rhea" id="RHEA:23660"/>
        <dbReference type="ChEBI" id="CHEBI:15377"/>
        <dbReference type="ChEBI" id="CHEBI:58928"/>
        <dbReference type="ChEBI" id="CHEBI:77893"/>
        <dbReference type="EC" id="3.5.2.7"/>
    </reaction>
</comment>
<dbReference type="OrthoDB" id="194468at2759"/>
<evidence type="ECO:0000259" key="12">
    <source>
        <dbReference type="Pfam" id="PF01979"/>
    </source>
</evidence>
<dbReference type="Proteomes" id="UP000001555">
    <property type="component" value="Unassembled WGS sequence"/>
</dbReference>
<dbReference type="VEuPathDB" id="VectorBase:ISCI012713"/>
<dbReference type="InterPro" id="IPR011059">
    <property type="entry name" value="Metal-dep_hydrolase_composite"/>
</dbReference>
<evidence type="ECO:0000313" key="15">
    <source>
        <dbReference type="Proteomes" id="UP000001555"/>
    </source>
</evidence>
<dbReference type="GO" id="GO:0005737">
    <property type="term" value="C:cytoplasm"/>
    <property type="evidence" value="ECO:0007669"/>
    <property type="project" value="InterPro"/>
</dbReference>
<evidence type="ECO:0000313" key="14">
    <source>
        <dbReference type="EnsemblMetazoa" id="ISCW012713-PA"/>
    </source>
</evidence>
<evidence type="ECO:0000256" key="1">
    <source>
        <dbReference type="ARBA" id="ARBA00000853"/>
    </source>
</evidence>
<dbReference type="SUPFAM" id="SSF51338">
    <property type="entry name" value="Composite domain of metallo-dependent hydrolases"/>
    <property type="match status" value="1"/>
</dbReference>
<evidence type="ECO:0000256" key="11">
    <source>
        <dbReference type="ARBA" id="ARBA00023004"/>
    </source>
</evidence>
<evidence type="ECO:0000256" key="3">
    <source>
        <dbReference type="ARBA" id="ARBA00004758"/>
    </source>
</evidence>
<keyword evidence="11" id="KW-0408">Iron</keyword>
<dbReference type="HOGENOM" id="CLU_142452_0_0_1"/>
<organism>
    <name type="scientific">Ixodes scapularis</name>
    <name type="common">Black-legged tick</name>
    <name type="synonym">Deer tick</name>
    <dbReference type="NCBI Taxonomy" id="6945"/>
    <lineage>
        <taxon>Eukaryota</taxon>
        <taxon>Metazoa</taxon>
        <taxon>Ecdysozoa</taxon>
        <taxon>Arthropoda</taxon>
        <taxon>Chelicerata</taxon>
        <taxon>Arachnida</taxon>
        <taxon>Acari</taxon>
        <taxon>Parasitiformes</taxon>
        <taxon>Ixodida</taxon>
        <taxon>Ixodoidea</taxon>
        <taxon>Ixodidae</taxon>
        <taxon>Ixodinae</taxon>
        <taxon>Ixodes</taxon>
    </lineage>
</organism>
<name>B7QD45_IXOSC</name>
<accession>B7QD45</accession>
<evidence type="ECO:0000256" key="9">
    <source>
        <dbReference type="ARBA" id="ARBA00022808"/>
    </source>
</evidence>
<dbReference type="Gene3D" id="3.20.20.140">
    <property type="entry name" value="Metal-dependent hydrolases"/>
    <property type="match status" value="1"/>
</dbReference>
<evidence type="ECO:0000256" key="5">
    <source>
        <dbReference type="ARBA" id="ARBA00012864"/>
    </source>
</evidence>
<evidence type="ECO:0000256" key="6">
    <source>
        <dbReference type="ARBA" id="ARBA00013406"/>
    </source>
</evidence>
<protein>
    <recommendedName>
        <fullName evidence="6">Probable imidazolonepropionase</fullName>
        <ecNumber evidence="5">3.5.2.7</ecNumber>
    </recommendedName>
</protein>
<reference evidence="13 15" key="1">
    <citation type="submission" date="2008-03" db="EMBL/GenBank/DDBJ databases">
        <title>Annotation of Ixodes scapularis.</title>
        <authorList>
            <consortium name="Ixodes scapularis Genome Project Consortium"/>
            <person name="Caler E."/>
            <person name="Hannick L.I."/>
            <person name="Bidwell S."/>
            <person name="Joardar V."/>
            <person name="Thiagarajan M."/>
            <person name="Amedeo P."/>
            <person name="Galinsky K.J."/>
            <person name="Schobel S."/>
            <person name="Inman J."/>
            <person name="Hostetler J."/>
            <person name="Miller J."/>
            <person name="Hammond M."/>
            <person name="Megy K."/>
            <person name="Lawson D."/>
            <person name="Kodira C."/>
            <person name="Sutton G."/>
            <person name="Meyer J."/>
            <person name="Hill C.A."/>
            <person name="Birren B."/>
            <person name="Nene V."/>
            <person name="Collins F."/>
            <person name="Alarcon-Chaidez F."/>
            <person name="Wikel S."/>
            <person name="Strausberg R."/>
        </authorList>
    </citation>
    <scope>NUCLEOTIDE SEQUENCE [LARGE SCALE GENOMIC DNA]</scope>
    <source>
        <strain evidence="15">Wikel</strain>
        <strain evidence="13">Wikel colony</strain>
    </source>
</reference>
<dbReference type="VEuPathDB" id="VectorBase:ISCW012713"/>
<evidence type="ECO:0000256" key="4">
    <source>
        <dbReference type="ARBA" id="ARBA00008002"/>
    </source>
</evidence>
<dbReference type="AlphaFoldDB" id="B7QD45"/>
<feature type="domain" description="Amidohydrolase-related" evidence="12">
    <location>
        <begin position="29"/>
        <end position="163"/>
    </location>
</feature>
<dbReference type="VEuPathDB" id="VectorBase:ISCP_038091"/>
<dbReference type="EMBL" id="ABJB010863251">
    <property type="status" value="NOT_ANNOTATED_CDS"/>
    <property type="molecule type" value="Genomic_DNA"/>
</dbReference>
<dbReference type="UniPathway" id="UPA00379">
    <property type="reaction ID" value="UER00551"/>
</dbReference>
<comment type="pathway">
    <text evidence="3">Amino-acid degradation; L-histidine degradation into L-glutamate; N-formimidoyl-L-glutamate from L-histidine: step 3/3.</text>
</comment>
<dbReference type="GO" id="GO:0019557">
    <property type="term" value="P:L-histidine catabolic process to glutamate and formate"/>
    <property type="evidence" value="ECO:0007669"/>
    <property type="project" value="UniProtKB-UniPathway"/>
</dbReference>
<dbReference type="EC" id="3.5.2.7" evidence="5"/>
<dbReference type="SUPFAM" id="SSF51556">
    <property type="entry name" value="Metallo-dependent hydrolases"/>
    <property type="match status" value="1"/>
</dbReference>
<dbReference type="PANTHER" id="PTHR42752:SF1">
    <property type="entry name" value="IMIDAZOLONEPROPIONASE-RELATED"/>
    <property type="match status" value="1"/>
</dbReference>
<dbReference type="Pfam" id="PF01979">
    <property type="entry name" value="Amidohydro_1"/>
    <property type="match status" value="1"/>
</dbReference>
<evidence type="ECO:0000256" key="7">
    <source>
        <dbReference type="ARBA" id="ARBA00022723"/>
    </source>
</evidence>
<dbReference type="PANTHER" id="PTHR42752">
    <property type="entry name" value="IMIDAZOLONEPROPIONASE"/>
    <property type="match status" value="1"/>
</dbReference>
<dbReference type="MEROPS" id="M38.980"/>
<dbReference type="PaxDb" id="6945-B7QD45"/>
<keyword evidence="7" id="KW-0479">Metal-binding</keyword>
<evidence type="ECO:0000313" key="13">
    <source>
        <dbReference type="EMBL" id="EEC16767.1"/>
    </source>
</evidence>